<sequence>MKSYLFSTENGRGGVILCDIDAFDDAVVYLRQRFDGVVRVEQGLTLWTLDEGFGQFEPVIVPNLPITASREPPPG</sequence>
<dbReference type="OrthoDB" id="6089460at2"/>
<dbReference type="AlphaFoldDB" id="A0A1A9EXN3"/>
<dbReference type="Proteomes" id="UP000078070">
    <property type="component" value="Chromosome"/>
</dbReference>
<accession>A0A1A9EXN3</accession>
<name>A0A1A9EXN3_9GAMM</name>
<proteinExistence type="predicted"/>
<dbReference type="RefSeq" id="WP_067379993.1">
    <property type="nucleotide sequence ID" value="NZ_CP015839.1"/>
</dbReference>
<organism evidence="1 2">
    <name type="scientific">Marinobacterium aestuarii</name>
    <dbReference type="NCBI Taxonomy" id="1821621"/>
    <lineage>
        <taxon>Bacteria</taxon>
        <taxon>Pseudomonadati</taxon>
        <taxon>Pseudomonadota</taxon>
        <taxon>Gammaproteobacteria</taxon>
        <taxon>Oceanospirillales</taxon>
        <taxon>Oceanospirillaceae</taxon>
        <taxon>Marinobacterium</taxon>
    </lineage>
</organism>
<dbReference type="KEGG" id="mars:A8C75_07110"/>
<dbReference type="EMBL" id="CP015839">
    <property type="protein sequence ID" value="ANG62283.1"/>
    <property type="molecule type" value="Genomic_DNA"/>
</dbReference>
<reference evidence="1 2" key="2">
    <citation type="journal article" date="2018" name="Int. J. Syst. Evol. Microbiol.">
        <title>Marinobacterium aestuarii sp. nov., a benzene-degrading marine bacterium isolated from estuary sediment.</title>
        <authorList>
            <person name="Bae S.S."/>
            <person name="Jung J."/>
            <person name="Chung D."/>
            <person name="Baek K."/>
        </authorList>
    </citation>
    <scope>NUCLEOTIDE SEQUENCE [LARGE SCALE GENOMIC DNA]</scope>
    <source>
        <strain evidence="1 2">ST58-10</strain>
    </source>
</reference>
<keyword evidence="2" id="KW-1185">Reference proteome</keyword>
<evidence type="ECO:0000313" key="2">
    <source>
        <dbReference type="Proteomes" id="UP000078070"/>
    </source>
</evidence>
<gene>
    <name evidence="1" type="ORF">A8C75_07110</name>
</gene>
<protein>
    <submittedName>
        <fullName evidence="1">Uncharacterized protein</fullName>
    </submittedName>
</protein>
<evidence type="ECO:0000313" key="1">
    <source>
        <dbReference type="EMBL" id="ANG62283.1"/>
    </source>
</evidence>
<reference evidence="2" key="1">
    <citation type="submission" date="2016-05" db="EMBL/GenBank/DDBJ databases">
        <authorList>
            <person name="Baek K."/>
            <person name="Yang S.-J."/>
        </authorList>
    </citation>
    <scope>NUCLEOTIDE SEQUENCE [LARGE SCALE GENOMIC DNA]</scope>
    <source>
        <strain evidence="2">ST58-10</strain>
    </source>
</reference>